<accession>A0A0F9RM12</accession>
<comment type="caution">
    <text evidence="1">The sequence shown here is derived from an EMBL/GenBank/DDBJ whole genome shotgun (WGS) entry which is preliminary data.</text>
</comment>
<dbReference type="AlphaFoldDB" id="A0A0F9RM12"/>
<evidence type="ECO:0000313" key="1">
    <source>
        <dbReference type="EMBL" id="KKN26041.1"/>
    </source>
</evidence>
<dbReference type="EMBL" id="LAZR01002751">
    <property type="protein sequence ID" value="KKN26041.1"/>
    <property type="molecule type" value="Genomic_DNA"/>
</dbReference>
<sequence length="65" mass="7854">MAENDRCIKRNVAVDIEFDIVYVDHHEWRFLRQATTYNEVGTEVMHSLYYCIFCLKLAEREIKVQ</sequence>
<reference evidence="1" key="1">
    <citation type="journal article" date="2015" name="Nature">
        <title>Complex archaea that bridge the gap between prokaryotes and eukaryotes.</title>
        <authorList>
            <person name="Spang A."/>
            <person name="Saw J.H."/>
            <person name="Jorgensen S.L."/>
            <person name="Zaremba-Niedzwiedzka K."/>
            <person name="Martijn J."/>
            <person name="Lind A.E."/>
            <person name="van Eijk R."/>
            <person name="Schleper C."/>
            <person name="Guy L."/>
            <person name="Ettema T.J."/>
        </authorList>
    </citation>
    <scope>NUCLEOTIDE SEQUENCE</scope>
</reference>
<proteinExistence type="predicted"/>
<organism evidence="1">
    <name type="scientific">marine sediment metagenome</name>
    <dbReference type="NCBI Taxonomy" id="412755"/>
    <lineage>
        <taxon>unclassified sequences</taxon>
        <taxon>metagenomes</taxon>
        <taxon>ecological metagenomes</taxon>
    </lineage>
</organism>
<gene>
    <name evidence="1" type="ORF">LCGC14_0878860</name>
</gene>
<protein>
    <submittedName>
        <fullName evidence="1">Uncharacterized protein</fullName>
    </submittedName>
</protein>
<name>A0A0F9RM12_9ZZZZ</name>